<feature type="non-terminal residue" evidence="2">
    <location>
        <position position="62"/>
    </location>
</feature>
<keyword evidence="1" id="KW-1133">Transmembrane helix</keyword>
<name>A0A6V7HA82_9HYME</name>
<accession>A0A6V7HA82</accession>
<organism evidence="2 3">
    <name type="scientific">Heterotrigona itama</name>
    <dbReference type="NCBI Taxonomy" id="395501"/>
    <lineage>
        <taxon>Eukaryota</taxon>
        <taxon>Metazoa</taxon>
        <taxon>Ecdysozoa</taxon>
        <taxon>Arthropoda</taxon>
        <taxon>Hexapoda</taxon>
        <taxon>Insecta</taxon>
        <taxon>Pterygota</taxon>
        <taxon>Neoptera</taxon>
        <taxon>Endopterygota</taxon>
        <taxon>Hymenoptera</taxon>
        <taxon>Apocrita</taxon>
        <taxon>Aculeata</taxon>
        <taxon>Apoidea</taxon>
        <taxon>Anthophila</taxon>
        <taxon>Apidae</taxon>
        <taxon>Heterotrigona</taxon>
    </lineage>
</organism>
<keyword evidence="1" id="KW-0812">Transmembrane</keyword>
<sequence>SNSFYPDNLISFHNFVIIFIIIITSLTLFYIDFITNRFTQKSYSRDCLDCYTYNNSFDYLLP</sequence>
<evidence type="ECO:0000256" key="1">
    <source>
        <dbReference type="SAM" id="Phobius"/>
    </source>
</evidence>
<keyword evidence="3" id="KW-1185">Reference proteome</keyword>
<reference evidence="2" key="1">
    <citation type="submission" date="2020-07" db="EMBL/GenBank/DDBJ databases">
        <authorList>
            <person name="Nazaruddin N."/>
        </authorList>
    </citation>
    <scope>NUCLEOTIDE SEQUENCE</scope>
</reference>
<dbReference type="Proteomes" id="UP000752696">
    <property type="component" value="Unassembled WGS sequence"/>
</dbReference>
<keyword evidence="1" id="KW-0472">Membrane</keyword>
<proteinExistence type="predicted"/>
<comment type="caution">
    <text evidence="2">The sequence shown here is derived from an EMBL/GenBank/DDBJ whole genome shotgun (WGS) entry which is preliminary data.</text>
</comment>
<dbReference type="AlphaFoldDB" id="A0A6V7HA82"/>
<evidence type="ECO:0000313" key="3">
    <source>
        <dbReference type="Proteomes" id="UP000752696"/>
    </source>
</evidence>
<feature type="non-terminal residue" evidence="2">
    <location>
        <position position="1"/>
    </location>
</feature>
<evidence type="ECO:0000313" key="2">
    <source>
        <dbReference type="EMBL" id="CAD1475863.1"/>
    </source>
</evidence>
<feature type="transmembrane region" description="Helical" evidence="1">
    <location>
        <begin position="12"/>
        <end position="31"/>
    </location>
</feature>
<protein>
    <submittedName>
        <fullName evidence="2">Uncharacterized protein</fullName>
    </submittedName>
</protein>
<gene>
    <name evidence="2" type="ORF">MHI_LOCUS598324</name>
</gene>
<dbReference type="EMBL" id="CAJDYZ010008822">
    <property type="protein sequence ID" value="CAD1475863.1"/>
    <property type="molecule type" value="Genomic_DNA"/>
</dbReference>